<evidence type="ECO:0000313" key="6">
    <source>
        <dbReference type="Proteomes" id="UP000558089"/>
    </source>
</evidence>
<dbReference type="Gene3D" id="1.10.10.60">
    <property type="entry name" value="Homeodomain-like"/>
    <property type="match status" value="2"/>
</dbReference>
<dbReference type="SMART" id="SM00342">
    <property type="entry name" value="HTH_ARAC"/>
    <property type="match status" value="1"/>
</dbReference>
<dbReference type="EMBL" id="WYET01000004">
    <property type="protein sequence ID" value="NVN18552.1"/>
    <property type="molecule type" value="Genomic_DNA"/>
</dbReference>
<dbReference type="PANTHER" id="PTHR43280:SF2">
    <property type="entry name" value="HTH-TYPE TRANSCRIPTIONAL REGULATOR EXSA"/>
    <property type="match status" value="1"/>
</dbReference>
<dbReference type="Pfam" id="PF12833">
    <property type="entry name" value="HTH_18"/>
    <property type="match status" value="1"/>
</dbReference>
<dbReference type="AlphaFoldDB" id="A0A850NJ46"/>
<comment type="caution">
    <text evidence="5">The sequence shown here is derived from an EMBL/GenBank/DDBJ whole genome shotgun (WGS) entry which is preliminary data.</text>
</comment>
<protein>
    <submittedName>
        <fullName evidence="5">Helix-turn-helix domain-containing protein</fullName>
    </submittedName>
</protein>
<evidence type="ECO:0000313" key="5">
    <source>
        <dbReference type="EMBL" id="NVN18552.1"/>
    </source>
</evidence>
<dbReference type="RefSeq" id="WP_176620275.1">
    <property type="nucleotide sequence ID" value="NZ_WYET01000004.1"/>
</dbReference>
<gene>
    <name evidence="5" type="ORF">GUA46_09370</name>
</gene>
<proteinExistence type="predicted"/>
<sequence length="282" mass="32363">MIQRLHIPKNPALSQVVQFMTYVKLTREDILEGRTAIFPNATTNMLFSLDEDILVNRTSSSNSIYTSCSTTVFFKPYVGMKFMTVQFSSFGLSYLKKIPAFELLDTLSNLDIIFTTSDIERISSQLKECETIGEKFVVLERFVSRKIGLPEVDPRLPYALQLLNSEHSISIDALSQSLCISNRGLQKLFKKHIGMSPVYYRKIIRFNKAAQLLLNDYENSLTEISYTCGYFDQAHFIKDFKEFGGISPSEFLRLKSDSSDFYNYRISEPHTLDGIKQQEINI</sequence>
<keyword evidence="6" id="KW-1185">Reference proteome</keyword>
<evidence type="ECO:0000256" key="2">
    <source>
        <dbReference type="ARBA" id="ARBA00023125"/>
    </source>
</evidence>
<keyword evidence="2" id="KW-0238">DNA-binding</keyword>
<dbReference type="GO" id="GO:0043565">
    <property type="term" value="F:sequence-specific DNA binding"/>
    <property type="evidence" value="ECO:0007669"/>
    <property type="project" value="InterPro"/>
</dbReference>
<dbReference type="GO" id="GO:0003700">
    <property type="term" value="F:DNA-binding transcription factor activity"/>
    <property type="evidence" value="ECO:0007669"/>
    <property type="project" value="InterPro"/>
</dbReference>
<evidence type="ECO:0000256" key="1">
    <source>
        <dbReference type="ARBA" id="ARBA00023015"/>
    </source>
</evidence>
<feature type="domain" description="HTH araC/xylS-type" evidence="4">
    <location>
        <begin position="153"/>
        <end position="254"/>
    </location>
</feature>
<keyword evidence="3" id="KW-0804">Transcription</keyword>
<evidence type="ECO:0000256" key="3">
    <source>
        <dbReference type="ARBA" id="ARBA00023163"/>
    </source>
</evidence>
<dbReference type="InterPro" id="IPR009057">
    <property type="entry name" value="Homeodomain-like_sf"/>
</dbReference>
<dbReference type="InterPro" id="IPR018060">
    <property type="entry name" value="HTH_AraC"/>
</dbReference>
<evidence type="ECO:0000259" key="4">
    <source>
        <dbReference type="PROSITE" id="PS01124"/>
    </source>
</evidence>
<dbReference type="PANTHER" id="PTHR43280">
    <property type="entry name" value="ARAC-FAMILY TRANSCRIPTIONAL REGULATOR"/>
    <property type="match status" value="1"/>
</dbReference>
<keyword evidence="1" id="KW-0805">Transcription regulation</keyword>
<name>A0A850NJ46_9FLAO</name>
<dbReference type="PROSITE" id="PS01124">
    <property type="entry name" value="HTH_ARAC_FAMILY_2"/>
    <property type="match status" value="1"/>
</dbReference>
<organism evidence="5 6">
    <name type="scientific">Flagellimonas chongwuensis</name>
    <dbReference type="NCBI Taxonomy" id="2697365"/>
    <lineage>
        <taxon>Bacteria</taxon>
        <taxon>Pseudomonadati</taxon>
        <taxon>Bacteroidota</taxon>
        <taxon>Flavobacteriia</taxon>
        <taxon>Flavobacteriales</taxon>
        <taxon>Flavobacteriaceae</taxon>
        <taxon>Flagellimonas</taxon>
    </lineage>
</organism>
<accession>A0A850NJ46</accession>
<dbReference type="SUPFAM" id="SSF46689">
    <property type="entry name" value="Homeodomain-like"/>
    <property type="match status" value="2"/>
</dbReference>
<dbReference type="Proteomes" id="UP000558089">
    <property type="component" value="Unassembled WGS sequence"/>
</dbReference>
<reference evidence="5 6" key="1">
    <citation type="submission" date="2020-01" db="EMBL/GenBank/DDBJ databases">
        <title>Draft Genome Analysis of Muricauda sp. HICW Isolated from coastal seawater of PR China.</title>
        <authorList>
            <person name="Chen M.-X."/>
        </authorList>
    </citation>
    <scope>NUCLEOTIDE SEQUENCE [LARGE SCALE GENOMIC DNA]</scope>
    <source>
        <strain evidence="5 6">HICW</strain>
    </source>
</reference>